<sequence>MRYTPRASWHVSLRVCAHTRRHTHTGPSRTPASPQAGCVRKLQPGTGRGRHLSAETGWVGVAGERSWVPSQLGTPYKRQLRKEEQAAPHPRGLHGDSKSRAILVSHFTP</sequence>
<feature type="region of interest" description="Disordered" evidence="1">
    <location>
        <begin position="69"/>
        <end position="109"/>
    </location>
</feature>
<gene>
    <name evidence="2" type="ORF">JEQ12_001849</name>
</gene>
<evidence type="ECO:0000313" key="2">
    <source>
        <dbReference type="EMBL" id="KAG5216273.1"/>
    </source>
</evidence>
<reference evidence="2 3" key="1">
    <citation type="submission" date="2020-12" db="EMBL/GenBank/DDBJ databases">
        <title>De novo assembly of Tibetan sheep genome.</title>
        <authorList>
            <person name="Li X."/>
        </authorList>
    </citation>
    <scope>NUCLEOTIDE SEQUENCE [LARGE SCALE GENOMIC DNA]</scope>
    <source>
        <tissue evidence="2">Heart</tissue>
    </source>
</reference>
<organism evidence="2 3">
    <name type="scientific">Ovis aries</name>
    <name type="common">Sheep</name>
    <dbReference type="NCBI Taxonomy" id="9940"/>
    <lineage>
        <taxon>Eukaryota</taxon>
        <taxon>Metazoa</taxon>
        <taxon>Chordata</taxon>
        <taxon>Craniata</taxon>
        <taxon>Vertebrata</taxon>
        <taxon>Euteleostomi</taxon>
        <taxon>Mammalia</taxon>
        <taxon>Eutheria</taxon>
        <taxon>Laurasiatheria</taxon>
        <taxon>Artiodactyla</taxon>
        <taxon>Ruminantia</taxon>
        <taxon>Pecora</taxon>
        <taxon>Bovidae</taxon>
        <taxon>Caprinae</taxon>
        <taxon>Ovis</taxon>
    </lineage>
</organism>
<comment type="caution">
    <text evidence="2">The sequence shown here is derived from an EMBL/GenBank/DDBJ whole genome shotgun (WGS) entry which is preliminary data.</text>
</comment>
<dbReference type="Proteomes" id="UP000664991">
    <property type="component" value="Unassembled WGS sequence"/>
</dbReference>
<dbReference type="EMBL" id="JAEMGP010000001">
    <property type="protein sequence ID" value="KAG5216273.1"/>
    <property type="molecule type" value="Genomic_DNA"/>
</dbReference>
<evidence type="ECO:0000256" key="1">
    <source>
        <dbReference type="SAM" id="MobiDB-lite"/>
    </source>
</evidence>
<evidence type="ECO:0000313" key="3">
    <source>
        <dbReference type="Proteomes" id="UP000664991"/>
    </source>
</evidence>
<protein>
    <submittedName>
        <fullName evidence="2">Uncharacterized protein</fullName>
    </submittedName>
</protein>
<dbReference type="AlphaFoldDB" id="A0A836AQR2"/>
<accession>A0A836AQR2</accession>
<name>A0A836AQR2_SHEEP</name>
<proteinExistence type="predicted"/>